<sequence>MLWDLRKNTSKMNEQLLGKNNNTRLRWSDGDNNNNNNNNNNSHLHSSHIIHDTNDNFTENERDVLMTEAVEEDDNLLYNEGNKYPPNHSLSLYPSTRFNALQKDVTDADLKQYAEKHTNTTFFADHRKGSCVNELMLVCEGSGQTEIPGLLSCGNDGKLNYTPFNERYTNAASSGKTIYNCGFIDTSDMTKFSLGRKQLLYEKLPILSFDWLKKSDLVCSVSSARIVAVVDGNQ</sequence>
<dbReference type="EMBL" id="ASPP01003158">
    <property type="protein sequence ID" value="ETO33749.1"/>
    <property type="molecule type" value="Genomic_DNA"/>
</dbReference>
<feature type="region of interest" description="Disordered" evidence="1">
    <location>
        <begin position="1"/>
        <end position="48"/>
    </location>
</feature>
<reference evidence="2 3" key="1">
    <citation type="journal article" date="2013" name="Curr. Biol.">
        <title>The Genome of the Foraminiferan Reticulomyxa filosa.</title>
        <authorList>
            <person name="Glockner G."/>
            <person name="Hulsmann N."/>
            <person name="Schleicher M."/>
            <person name="Noegel A.A."/>
            <person name="Eichinger L."/>
            <person name="Gallinger C."/>
            <person name="Pawlowski J."/>
            <person name="Sierra R."/>
            <person name="Euteneuer U."/>
            <person name="Pillet L."/>
            <person name="Moustafa A."/>
            <person name="Platzer M."/>
            <person name="Groth M."/>
            <person name="Szafranski K."/>
            <person name="Schliwa M."/>
        </authorList>
    </citation>
    <scope>NUCLEOTIDE SEQUENCE [LARGE SCALE GENOMIC DNA]</scope>
</reference>
<feature type="compositionally biased region" description="Low complexity" evidence="1">
    <location>
        <begin position="32"/>
        <end position="41"/>
    </location>
</feature>
<accession>X6P6N5</accession>
<feature type="compositionally biased region" description="Polar residues" evidence="1">
    <location>
        <begin position="10"/>
        <end position="25"/>
    </location>
</feature>
<evidence type="ECO:0000313" key="3">
    <source>
        <dbReference type="Proteomes" id="UP000023152"/>
    </source>
</evidence>
<organism evidence="2 3">
    <name type="scientific">Reticulomyxa filosa</name>
    <dbReference type="NCBI Taxonomy" id="46433"/>
    <lineage>
        <taxon>Eukaryota</taxon>
        <taxon>Sar</taxon>
        <taxon>Rhizaria</taxon>
        <taxon>Retaria</taxon>
        <taxon>Foraminifera</taxon>
        <taxon>Monothalamids</taxon>
        <taxon>Reticulomyxidae</taxon>
        <taxon>Reticulomyxa</taxon>
    </lineage>
</organism>
<keyword evidence="3" id="KW-1185">Reference proteome</keyword>
<proteinExistence type="predicted"/>
<evidence type="ECO:0000313" key="2">
    <source>
        <dbReference type="EMBL" id="ETO33749.1"/>
    </source>
</evidence>
<gene>
    <name evidence="2" type="ORF">RFI_03354</name>
</gene>
<comment type="caution">
    <text evidence="2">The sequence shown here is derived from an EMBL/GenBank/DDBJ whole genome shotgun (WGS) entry which is preliminary data.</text>
</comment>
<protein>
    <submittedName>
        <fullName evidence="2">Uncharacterized protein</fullName>
    </submittedName>
</protein>
<dbReference type="AlphaFoldDB" id="X6P6N5"/>
<name>X6P6N5_RETFI</name>
<dbReference type="Proteomes" id="UP000023152">
    <property type="component" value="Unassembled WGS sequence"/>
</dbReference>
<evidence type="ECO:0000256" key="1">
    <source>
        <dbReference type="SAM" id="MobiDB-lite"/>
    </source>
</evidence>